<dbReference type="PROSITE" id="PS51257">
    <property type="entry name" value="PROKAR_LIPOPROTEIN"/>
    <property type="match status" value="1"/>
</dbReference>
<protein>
    <recommendedName>
        <fullName evidence="3">Peptidyl-prolyl cis-trans isomerase</fullName>
    </recommendedName>
</protein>
<comment type="caution">
    <text evidence="1">The sequence shown here is derived from an EMBL/GenBank/DDBJ whole genome shotgun (WGS) entry which is preliminary data.</text>
</comment>
<evidence type="ECO:0000313" key="2">
    <source>
        <dbReference type="Proteomes" id="UP000292262"/>
    </source>
</evidence>
<keyword evidence="2" id="KW-1185">Reference proteome</keyword>
<accession>A0A4Q7P0J1</accession>
<dbReference type="RefSeq" id="WP_130286339.1">
    <property type="nucleotide sequence ID" value="NZ_SGXE01000002.1"/>
</dbReference>
<reference evidence="1 2" key="1">
    <citation type="submission" date="2019-02" db="EMBL/GenBank/DDBJ databases">
        <title>Genomic Encyclopedia of Type Strains, Phase IV (KMG-IV): sequencing the most valuable type-strain genomes for metagenomic binning, comparative biology and taxonomic classification.</title>
        <authorList>
            <person name="Goeker M."/>
        </authorList>
    </citation>
    <scope>NUCLEOTIDE SEQUENCE [LARGE SCALE GENOMIC DNA]</scope>
    <source>
        <strain evidence="1 2">DSM 17196</strain>
    </source>
</reference>
<proteinExistence type="predicted"/>
<dbReference type="AlphaFoldDB" id="A0A4Q7P0J1"/>
<dbReference type="OrthoDB" id="9785180at2"/>
<dbReference type="EMBL" id="SGXE01000002">
    <property type="protein sequence ID" value="RZS93195.1"/>
    <property type="molecule type" value="Genomic_DNA"/>
</dbReference>
<gene>
    <name evidence="1" type="ORF">EV197_1766</name>
</gene>
<organism evidence="1 2">
    <name type="scientific">Aquimarina brevivitae</name>
    <dbReference type="NCBI Taxonomy" id="323412"/>
    <lineage>
        <taxon>Bacteria</taxon>
        <taxon>Pseudomonadati</taxon>
        <taxon>Bacteroidota</taxon>
        <taxon>Flavobacteriia</taxon>
        <taxon>Flavobacteriales</taxon>
        <taxon>Flavobacteriaceae</taxon>
        <taxon>Aquimarina</taxon>
    </lineage>
</organism>
<sequence>MRYLIIIISVTLVLSCDKFTKELELEAVARVNDSYLYKKDLKNVVPADVKKEDSIVLVKNFINQWATEQLFIDQAKRNLTEKEQNDFDALVNDYRNTLYINAYKDAVMTQSLNLEVSEAEMKTFYEENIENFNLKEELVQLRYLHLPPDYGNIVATQSQLNRYNDTDKETLQSNTVDFISYSFNDSLWISLDQVISKIPILKNKERKDLLKEGKFNQLRDSTGVYMVKIERVLQMNEPAPLEYIKPTISQIILNQRKRELIKKLEKDITKDAIKNKQFEVYE</sequence>
<evidence type="ECO:0008006" key="3">
    <source>
        <dbReference type="Google" id="ProtNLM"/>
    </source>
</evidence>
<name>A0A4Q7P0J1_9FLAO</name>
<evidence type="ECO:0000313" key="1">
    <source>
        <dbReference type="EMBL" id="RZS93195.1"/>
    </source>
</evidence>
<dbReference type="Proteomes" id="UP000292262">
    <property type="component" value="Unassembled WGS sequence"/>
</dbReference>